<organism evidence="5 6">
    <name type="scientific">Erwinia tasmaniensis (strain DSM 17950 / CFBP 7177 / CIP 109463 / NCPPB 4357 / Et1/99)</name>
    <dbReference type="NCBI Taxonomy" id="465817"/>
    <lineage>
        <taxon>Bacteria</taxon>
        <taxon>Pseudomonadati</taxon>
        <taxon>Pseudomonadota</taxon>
        <taxon>Gammaproteobacteria</taxon>
        <taxon>Enterobacterales</taxon>
        <taxon>Erwiniaceae</taxon>
        <taxon>Erwinia</taxon>
    </lineage>
</organism>
<dbReference type="STRING" id="465817.ETA_08720"/>
<keyword evidence="6" id="KW-1185">Reference proteome</keyword>
<dbReference type="HOGENOM" id="CLU_044841_7_0_6"/>
<dbReference type="Pfam" id="PF03527">
    <property type="entry name" value="RHS"/>
    <property type="match status" value="1"/>
</dbReference>
<dbReference type="PANTHER" id="PTHR32305:SF15">
    <property type="entry name" value="PROTEIN RHSA-RELATED"/>
    <property type="match status" value="1"/>
</dbReference>
<dbReference type="PANTHER" id="PTHR32305">
    <property type="match status" value="1"/>
</dbReference>
<dbReference type="Proteomes" id="UP000001726">
    <property type="component" value="Chromosome"/>
</dbReference>
<dbReference type="NCBIfam" id="TIGR03696">
    <property type="entry name" value="Rhs_assc_core"/>
    <property type="match status" value="1"/>
</dbReference>
<feature type="region of interest" description="Disordered" evidence="2">
    <location>
        <begin position="230"/>
        <end position="270"/>
    </location>
</feature>
<name>B2VCN1_ERWT9</name>
<evidence type="ECO:0000313" key="6">
    <source>
        <dbReference type="Proteomes" id="UP000001726"/>
    </source>
</evidence>
<feature type="domain" description="RHS protein conserved region" evidence="3">
    <location>
        <begin position="58"/>
        <end position="93"/>
    </location>
</feature>
<reference evidence="5 6" key="1">
    <citation type="journal article" date="2008" name="Environ. Microbiol.">
        <title>The genome of Erwinia tasmaniensis strain Et1/99, a non-pathogenic bacterium in the genus Erwinia.</title>
        <authorList>
            <person name="Kube M."/>
            <person name="Migdoll A.M."/>
            <person name="Mueller I."/>
            <person name="Kuhl H."/>
            <person name="Beck A."/>
            <person name="Reinhardt R."/>
            <person name="Geider K."/>
        </authorList>
    </citation>
    <scope>NUCLEOTIDE SEQUENCE [LARGE SCALE GENOMIC DNA]</scope>
    <source>
        <strain evidence="6">DSM 17950 / CFBP 7177 / CIP 109463 / NCPPB 4357 / Et1/99</strain>
    </source>
</reference>
<dbReference type="AlphaFoldDB" id="B2VCN1"/>
<dbReference type="KEGG" id="eta:ETA_08720"/>
<evidence type="ECO:0000256" key="1">
    <source>
        <dbReference type="ARBA" id="ARBA00009455"/>
    </source>
</evidence>
<proteinExistence type="inferred from homology"/>
<dbReference type="eggNOG" id="COG3209">
    <property type="taxonomic scope" value="Bacteria"/>
</dbReference>
<dbReference type="InterPro" id="IPR001826">
    <property type="entry name" value="RHS"/>
</dbReference>
<evidence type="ECO:0000313" key="5">
    <source>
        <dbReference type="EMBL" id="CAO95918.1"/>
    </source>
</evidence>
<accession>B2VCN1</accession>
<evidence type="ECO:0000259" key="3">
    <source>
        <dbReference type="Pfam" id="PF03527"/>
    </source>
</evidence>
<protein>
    <submittedName>
        <fullName evidence="5">Probable Rhs family protein</fullName>
    </submittedName>
</protein>
<dbReference type="Gene3D" id="2.180.10.10">
    <property type="entry name" value="RHS repeat-associated core"/>
    <property type="match status" value="1"/>
</dbReference>
<dbReference type="Pfam" id="PF15657">
    <property type="entry name" value="Tox-HNH-EHHH"/>
    <property type="match status" value="1"/>
</dbReference>
<gene>
    <name evidence="5" type="ordered locus">ETA_08720</name>
</gene>
<dbReference type="InterPro" id="IPR050708">
    <property type="entry name" value="T6SS_VgrG/RHS"/>
</dbReference>
<feature type="compositionally biased region" description="Basic and acidic residues" evidence="2">
    <location>
        <begin position="230"/>
        <end position="243"/>
    </location>
</feature>
<evidence type="ECO:0000256" key="2">
    <source>
        <dbReference type="SAM" id="MobiDB-lite"/>
    </source>
</evidence>
<feature type="domain" description="HNH/Endo VII superfamily nuclease toxins" evidence="4">
    <location>
        <begin position="197"/>
        <end position="258"/>
    </location>
</feature>
<evidence type="ECO:0000259" key="4">
    <source>
        <dbReference type="Pfam" id="PF15657"/>
    </source>
</evidence>
<comment type="similarity">
    <text evidence="1">Belongs to the RHS family.</text>
</comment>
<dbReference type="InterPro" id="IPR028048">
    <property type="entry name" value="Tox-HNH-EHHH"/>
</dbReference>
<dbReference type="EMBL" id="CU468135">
    <property type="protein sequence ID" value="CAO95918.1"/>
    <property type="molecule type" value="Genomic_DNA"/>
</dbReference>
<sequence length="270" mass="30818">MTYADKAPQTTRFLWQGYRLLQEQRANGTRRTWSYDPESPWTPLAAIEQAGEGPEADIYWLNSDLNGAPLEVTDAEGNLRWSGQYDTFGRLLGQTVAGSAQRTGPVYEQPLRYAGQYQDNENGLHYNLFRYYEPEVGRFTTQDPVGLAGGLNLYAYAPNPYGWIDPLGLTTQNAEFRAAKQGAGIPKSTQFNTHAYVYDNKFENRTVYEFNVDGKKKYIIKHEDDKFGRGPHFHGADDLKENPMKPGKYNQYPGHYPEDEKGFSKKRKKC</sequence>
<dbReference type="InterPro" id="IPR022385">
    <property type="entry name" value="Rhs_assc_core"/>
</dbReference>